<dbReference type="PANTHER" id="PTHR23291">
    <property type="entry name" value="BAX INHIBITOR-RELATED"/>
    <property type="match status" value="1"/>
</dbReference>
<evidence type="ECO:0000256" key="5">
    <source>
        <dbReference type="ARBA" id="ARBA00023136"/>
    </source>
</evidence>
<comment type="subcellular location">
    <subcellularLocation>
        <location evidence="1">Cell membrane</location>
        <topology evidence="1">Multi-pass membrane protein</topology>
    </subcellularLocation>
</comment>
<organism evidence="7 8">
    <name type="scientific">Candidatus Scalindua rubra</name>
    <dbReference type="NCBI Taxonomy" id="1872076"/>
    <lineage>
        <taxon>Bacteria</taxon>
        <taxon>Pseudomonadati</taxon>
        <taxon>Planctomycetota</taxon>
        <taxon>Candidatus Brocadiia</taxon>
        <taxon>Candidatus Brocadiales</taxon>
        <taxon>Candidatus Scalinduaceae</taxon>
        <taxon>Candidatus Scalindua</taxon>
    </lineage>
</organism>
<feature type="transmembrane region" description="Helical" evidence="6">
    <location>
        <begin position="169"/>
        <end position="189"/>
    </location>
</feature>
<evidence type="ECO:0000313" key="8">
    <source>
        <dbReference type="Proteomes" id="UP000094056"/>
    </source>
</evidence>
<feature type="transmembrane region" description="Helical" evidence="6">
    <location>
        <begin position="201"/>
        <end position="223"/>
    </location>
</feature>
<name>A0A1E3X3G9_9BACT</name>
<dbReference type="GO" id="GO:0005886">
    <property type="term" value="C:plasma membrane"/>
    <property type="evidence" value="ECO:0007669"/>
    <property type="project" value="UniProtKB-SubCell"/>
</dbReference>
<evidence type="ECO:0000256" key="2">
    <source>
        <dbReference type="ARBA" id="ARBA00022475"/>
    </source>
</evidence>
<evidence type="ECO:0000256" key="3">
    <source>
        <dbReference type="ARBA" id="ARBA00022692"/>
    </source>
</evidence>
<reference evidence="7 8" key="1">
    <citation type="submission" date="2016-07" db="EMBL/GenBank/DDBJ databases">
        <title>Draft genome of Scalindua rubra, obtained from a brine-seawater interface in the Red Sea, sheds light on salt adaptation in anammox bacteria.</title>
        <authorList>
            <person name="Speth D.R."/>
            <person name="Lagkouvardos I."/>
            <person name="Wang Y."/>
            <person name="Qian P.-Y."/>
            <person name="Dutilh B.E."/>
            <person name="Jetten M.S."/>
        </authorList>
    </citation>
    <scope>NUCLEOTIDE SEQUENCE [LARGE SCALE GENOMIC DNA]</scope>
    <source>
        <strain evidence="7">BSI-1</strain>
    </source>
</reference>
<feature type="transmembrane region" description="Helical" evidence="6">
    <location>
        <begin position="114"/>
        <end position="135"/>
    </location>
</feature>
<dbReference type="EMBL" id="MAYW01000284">
    <property type="protein sequence ID" value="ODS30102.1"/>
    <property type="molecule type" value="Genomic_DNA"/>
</dbReference>
<evidence type="ECO:0000256" key="4">
    <source>
        <dbReference type="ARBA" id="ARBA00022989"/>
    </source>
</evidence>
<gene>
    <name evidence="7" type="primary">yccA</name>
    <name evidence="7" type="ORF">SCARUB_04794</name>
</gene>
<dbReference type="CDD" id="cd10432">
    <property type="entry name" value="BI-1-like_bacterial"/>
    <property type="match status" value="1"/>
</dbReference>
<keyword evidence="2" id="KW-1003">Cell membrane</keyword>
<evidence type="ECO:0000256" key="6">
    <source>
        <dbReference type="RuleBase" id="RU004379"/>
    </source>
</evidence>
<sequence>MAQTAYAHAVPVVRLEVDERTAFIGKVYLYFLLSLLTAACGVMFGLTTMVLQIVSEHYVLFCFAEIGLLFGAGRLMHKPGINKIVLFGFAFLSGMVLGPLFYGLIAMAGGSPLLIYKGLALTGCIFFGLTVYVFVTRTDFSYLGSSLIVGLITFLALTLLYFVFPSSTFDLVITGIGAALFSGFVLYDTSRIMRQLSQDQYIDGALSLYIDFLNLFLIILNFVSGDE</sequence>
<keyword evidence="7" id="KW-0378">Hydrolase</keyword>
<feature type="transmembrane region" description="Helical" evidence="6">
    <location>
        <begin position="84"/>
        <end position="108"/>
    </location>
</feature>
<dbReference type="GO" id="GO:0006508">
    <property type="term" value="P:proteolysis"/>
    <property type="evidence" value="ECO:0007669"/>
    <property type="project" value="UniProtKB-KW"/>
</dbReference>
<proteinExistence type="inferred from homology"/>
<comment type="caution">
    <text evidence="7">The sequence shown here is derived from an EMBL/GenBank/DDBJ whole genome shotgun (WGS) entry which is preliminary data.</text>
</comment>
<feature type="transmembrane region" description="Helical" evidence="6">
    <location>
        <begin position="142"/>
        <end position="163"/>
    </location>
</feature>
<dbReference type="Proteomes" id="UP000094056">
    <property type="component" value="Unassembled WGS sequence"/>
</dbReference>
<dbReference type="Pfam" id="PF01027">
    <property type="entry name" value="Bax1-I"/>
    <property type="match status" value="1"/>
</dbReference>
<protein>
    <submittedName>
        <fullName evidence="7">Modulator of FtsH protease YccA</fullName>
    </submittedName>
</protein>
<evidence type="ECO:0000313" key="7">
    <source>
        <dbReference type="EMBL" id="ODS30102.1"/>
    </source>
</evidence>
<dbReference type="AlphaFoldDB" id="A0A1E3X3G9"/>
<keyword evidence="7" id="KW-0645">Protease</keyword>
<comment type="similarity">
    <text evidence="6">Belongs to the BI1 family.</text>
</comment>
<keyword evidence="5 6" id="KW-0472">Membrane</keyword>
<dbReference type="GO" id="GO:0008233">
    <property type="term" value="F:peptidase activity"/>
    <property type="evidence" value="ECO:0007669"/>
    <property type="project" value="UniProtKB-KW"/>
</dbReference>
<feature type="transmembrane region" description="Helical" evidence="6">
    <location>
        <begin position="27"/>
        <end position="51"/>
    </location>
</feature>
<dbReference type="PANTHER" id="PTHR23291:SF115">
    <property type="entry name" value="MODULATOR OF FTSH PROTEASE YCCA"/>
    <property type="match status" value="1"/>
</dbReference>
<keyword evidence="4 6" id="KW-1133">Transmembrane helix</keyword>
<evidence type="ECO:0000256" key="1">
    <source>
        <dbReference type="ARBA" id="ARBA00004651"/>
    </source>
</evidence>
<keyword evidence="3 6" id="KW-0812">Transmembrane</keyword>
<accession>A0A1E3X3G9</accession>
<feature type="transmembrane region" description="Helical" evidence="6">
    <location>
        <begin position="57"/>
        <end position="77"/>
    </location>
</feature>
<dbReference type="InterPro" id="IPR006214">
    <property type="entry name" value="Bax_inhibitor_1-related"/>
</dbReference>